<evidence type="ECO:0000313" key="4">
    <source>
        <dbReference type="Proteomes" id="UP000614047"/>
    </source>
</evidence>
<dbReference type="Pfam" id="PF01380">
    <property type="entry name" value="SIS"/>
    <property type="match status" value="1"/>
</dbReference>
<protein>
    <submittedName>
        <fullName evidence="3">6-phospho-3-hexuloisomerase</fullName>
        <ecNumber evidence="3">5.3.1.27</ecNumber>
    </submittedName>
</protein>
<dbReference type="AlphaFoldDB" id="A0A931DH40"/>
<evidence type="ECO:0000313" key="3">
    <source>
        <dbReference type="EMBL" id="MBG6088674.1"/>
    </source>
</evidence>
<dbReference type="RefSeq" id="WP_197011367.1">
    <property type="nucleotide sequence ID" value="NZ_BAABES010000005.1"/>
</dbReference>
<dbReference type="EC" id="5.3.1.27" evidence="3"/>
<proteinExistence type="inferred from homology"/>
<name>A0A931DH40_9ACTN</name>
<dbReference type="PROSITE" id="PS51464">
    <property type="entry name" value="SIS"/>
    <property type="match status" value="1"/>
</dbReference>
<dbReference type="InterPro" id="IPR046348">
    <property type="entry name" value="SIS_dom_sf"/>
</dbReference>
<dbReference type="Proteomes" id="UP000614047">
    <property type="component" value="Unassembled WGS sequence"/>
</dbReference>
<dbReference type="InterPro" id="IPR017552">
    <property type="entry name" value="PHI/rmpB"/>
</dbReference>
<comment type="caution">
    <text evidence="3">The sequence shown here is derived from an EMBL/GenBank/DDBJ whole genome shotgun (WGS) entry which is preliminary data.</text>
</comment>
<dbReference type="GO" id="GO:0097367">
    <property type="term" value="F:carbohydrate derivative binding"/>
    <property type="evidence" value="ECO:0007669"/>
    <property type="project" value="InterPro"/>
</dbReference>
<dbReference type="GO" id="GO:1901135">
    <property type="term" value="P:carbohydrate derivative metabolic process"/>
    <property type="evidence" value="ECO:0007669"/>
    <property type="project" value="InterPro"/>
</dbReference>
<evidence type="ECO:0000256" key="1">
    <source>
        <dbReference type="ARBA" id="ARBA00009235"/>
    </source>
</evidence>
<reference evidence="3" key="1">
    <citation type="submission" date="2020-11" db="EMBL/GenBank/DDBJ databases">
        <title>Sequencing the genomes of 1000 actinobacteria strains.</title>
        <authorList>
            <person name="Klenk H.-P."/>
        </authorList>
    </citation>
    <scope>NUCLEOTIDE SEQUENCE</scope>
    <source>
        <strain evidence="3">DSM 43175</strain>
    </source>
</reference>
<dbReference type="PANTHER" id="PTHR43443:SF1">
    <property type="entry name" value="3-HEXULOSE-6-PHOSPHATE ISOMERASE"/>
    <property type="match status" value="1"/>
</dbReference>
<evidence type="ECO:0000259" key="2">
    <source>
        <dbReference type="PROSITE" id="PS51464"/>
    </source>
</evidence>
<accession>A0A931DH40</accession>
<gene>
    <name evidence="3" type="ORF">IW256_002787</name>
</gene>
<keyword evidence="4" id="KW-1185">Reference proteome</keyword>
<comment type="similarity">
    <text evidence="1">Belongs to the SIS family. PHI subfamily.</text>
</comment>
<keyword evidence="3" id="KW-0413">Isomerase</keyword>
<dbReference type="PANTHER" id="PTHR43443">
    <property type="entry name" value="3-HEXULOSE-6-PHOSPHATE ISOMERASE"/>
    <property type="match status" value="1"/>
</dbReference>
<organism evidence="3 4">
    <name type="scientific">Actinomadura viridis</name>
    <dbReference type="NCBI Taxonomy" id="58110"/>
    <lineage>
        <taxon>Bacteria</taxon>
        <taxon>Bacillati</taxon>
        <taxon>Actinomycetota</taxon>
        <taxon>Actinomycetes</taxon>
        <taxon>Streptosporangiales</taxon>
        <taxon>Thermomonosporaceae</taxon>
        <taxon>Actinomadura</taxon>
    </lineage>
</organism>
<dbReference type="GO" id="GO:0043800">
    <property type="term" value="F:6-phospho-3-hexuloisomerase activity"/>
    <property type="evidence" value="ECO:0007669"/>
    <property type="project" value="UniProtKB-EC"/>
</dbReference>
<sequence>MSGSIDAAEFARLLEELEDPARRCFLSGQGRSGLVAGMVAMRLMHIGRTCHVAGEATAPAVRRGDVLIVISGSGTTPASVRHAESARAEGATVIAVTRPGGGALAGIADLTLRIPAGASAQLGGNLFEQAALIALDGLVNALAAGVPDARGRLRRRHANL</sequence>
<feature type="domain" description="SIS" evidence="2">
    <location>
        <begin position="13"/>
        <end position="152"/>
    </location>
</feature>
<dbReference type="SUPFAM" id="SSF53697">
    <property type="entry name" value="SIS domain"/>
    <property type="match status" value="1"/>
</dbReference>
<dbReference type="Gene3D" id="3.40.50.10490">
    <property type="entry name" value="Glucose-6-phosphate isomerase like protein, domain 1"/>
    <property type="match status" value="1"/>
</dbReference>
<dbReference type="EMBL" id="JADOUA010000001">
    <property type="protein sequence ID" value="MBG6088674.1"/>
    <property type="molecule type" value="Genomic_DNA"/>
</dbReference>
<dbReference type="InterPro" id="IPR001347">
    <property type="entry name" value="SIS_dom"/>
</dbReference>